<name>A0AAN6GLT2_9BASI</name>
<dbReference type="EMBL" id="JAPDMZ010000301">
    <property type="protein sequence ID" value="KAK0544143.1"/>
    <property type="molecule type" value="Genomic_DNA"/>
</dbReference>
<evidence type="ECO:0000256" key="7">
    <source>
        <dbReference type="SAM" id="MobiDB-lite"/>
    </source>
</evidence>
<accession>A0AAN6GLT2</accession>
<dbReference type="AlphaFoldDB" id="A0AAN6GLT2"/>
<keyword evidence="10" id="KW-1185">Reference proteome</keyword>
<dbReference type="InterPro" id="IPR009069">
    <property type="entry name" value="Cys_alpha_HP_mot_SF"/>
</dbReference>
<comment type="similarity">
    <text evidence="5">Belongs to the COX19 family.</text>
</comment>
<dbReference type="InterPro" id="IPR051383">
    <property type="entry name" value="COX19"/>
</dbReference>
<protein>
    <recommendedName>
        <fullName evidence="6">Cytochrome c oxidase assembly protein COX19</fullName>
    </recommendedName>
</protein>
<evidence type="ECO:0000313" key="9">
    <source>
        <dbReference type="EMBL" id="KAK0544143.1"/>
    </source>
</evidence>
<dbReference type="PROSITE" id="PS51808">
    <property type="entry name" value="CHCH"/>
    <property type="match status" value="1"/>
</dbReference>
<evidence type="ECO:0000259" key="8">
    <source>
        <dbReference type="Pfam" id="PF06747"/>
    </source>
</evidence>
<dbReference type="GO" id="GO:0005758">
    <property type="term" value="C:mitochondrial intermembrane space"/>
    <property type="evidence" value="ECO:0007669"/>
    <property type="project" value="TreeGrafter"/>
</dbReference>
<evidence type="ECO:0000256" key="1">
    <source>
        <dbReference type="ARBA" id="ARBA00004496"/>
    </source>
</evidence>
<evidence type="ECO:0000256" key="2">
    <source>
        <dbReference type="ARBA" id="ARBA00022490"/>
    </source>
</evidence>
<evidence type="ECO:0000313" key="10">
    <source>
        <dbReference type="Proteomes" id="UP001176517"/>
    </source>
</evidence>
<comment type="subcellular location">
    <subcellularLocation>
        <location evidence="1">Cytoplasm</location>
    </subcellularLocation>
</comment>
<comment type="function">
    <text evidence="4">Required for the assembly of mitochondrial cytochrome c oxidase.</text>
</comment>
<dbReference type="SUPFAM" id="SSF47072">
    <property type="entry name" value="Cysteine alpha-hairpin motif"/>
    <property type="match status" value="1"/>
</dbReference>
<evidence type="ECO:0000256" key="4">
    <source>
        <dbReference type="ARBA" id="ARBA00037279"/>
    </source>
</evidence>
<keyword evidence="2" id="KW-0963">Cytoplasm</keyword>
<keyword evidence="3" id="KW-1015">Disulfide bond</keyword>
<dbReference type="Pfam" id="PF06747">
    <property type="entry name" value="CHCH"/>
    <property type="match status" value="1"/>
</dbReference>
<dbReference type="PANTHER" id="PTHR21107:SF2">
    <property type="entry name" value="CYTOCHROME C OXIDASE ASSEMBLY PROTEIN COX19"/>
    <property type="match status" value="1"/>
</dbReference>
<sequence length="121" mass="13132">MSFGRPPSFGSLTNVQFSPPEYGSFPIDHDGECKDAMKAYMTCLKANKMDNGRCRELSKNYLECRMQKGLMDKHDLGDLGFKDLSAAESKSSSTTPSSPSHVSAPSSTPLSSTSSSNQRLV</sequence>
<reference evidence="9" key="1">
    <citation type="journal article" date="2023" name="PhytoFront">
        <title>Draft Genome Resources of Seven Strains of Tilletia horrida, Causal Agent of Kernel Smut of Rice.</title>
        <authorList>
            <person name="Khanal S."/>
            <person name="Antony Babu S."/>
            <person name="Zhou X.G."/>
        </authorList>
    </citation>
    <scope>NUCLEOTIDE SEQUENCE</scope>
    <source>
        <strain evidence="9">TX6</strain>
    </source>
</reference>
<organism evidence="9 10">
    <name type="scientific">Tilletia horrida</name>
    <dbReference type="NCBI Taxonomy" id="155126"/>
    <lineage>
        <taxon>Eukaryota</taxon>
        <taxon>Fungi</taxon>
        <taxon>Dikarya</taxon>
        <taxon>Basidiomycota</taxon>
        <taxon>Ustilaginomycotina</taxon>
        <taxon>Exobasidiomycetes</taxon>
        <taxon>Tilletiales</taxon>
        <taxon>Tilletiaceae</taxon>
        <taxon>Tilletia</taxon>
    </lineage>
</organism>
<feature type="region of interest" description="Disordered" evidence="7">
    <location>
        <begin position="86"/>
        <end position="121"/>
    </location>
</feature>
<feature type="domain" description="CHCH" evidence="8">
    <location>
        <begin position="33"/>
        <end position="67"/>
    </location>
</feature>
<evidence type="ECO:0000256" key="5">
    <source>
        <dbReference type="ARBA" id="ARBA00038223"/>
    </source>
</evidence>
<dbReference type="Proteomes" id="UP001176517">
    <property type="component" value="Unassembled WGS sequence"/>
</dbReference>
<dbReference type="GO" id="GO:0033617">
    <property type="term" value="P:mitochondrial respiratory chain complex IV assembly"/>
    <property type="evidence" value="ECO:0007669"/>
    <property type="project" value="TreeGrafter"/>
</dbReference>
<proteinExistence type="inferred from homology"/>
<gene>
    <name evidence="9" type="primary">COX19</name>
    <name evidence="9" type="ORF">OC846_006171</name>
</gene>
<dbReference type="InterPro" id="IPR010625">
    <property type="entry name" value="CHCH"/>
</dbReference>
<comment type="caution">
    <text evidence="9">The sequence shown here is derived from an EMBL/GenBank/DDBJ whole genome shotgun (WGS) entry which is preliminary data.</text>
</comment>
<evidence type="ECO:0000256" key="6">
    <source>
        <dbReference type="ARBA" id="ARBA00039385"/>
    </source>
</evidence>
<evidence type="ECO:0000256" key="3">
    <source>
        <dbReference type="ARBA" id="ARBA00023157"/>
    </source>
</evidence>
<feature type="region of interest" description="Disordered" evidence="7">
    <location>
        <begin position="1"/>
        <end position="21"/>
    </location>
</feature>
<dbReference type="PANTHER" id="PTHR21107">
    <property type="entry name" value="CYTOCHROME C OXIDASE ASSEMBLY PROTEIN COX19"/>
    <property type="match status" value="1"/>
</dbReference>